<dbReference type="InterPro" id="IPR011006">
    <property type="entry name" value="CheY-like_superfamily"/>
</dbReference>
<comment type="caution">
    <text evidence="1">Lacks conserved residue(s) required for the propagation of feature annotation.</text>
</comment>
<dbReference type="PANTHER" id="PTHR43228:SF1">
    <property type="entry name" value="TWO-COMPONENT RESPONSE REGULATOR ARR22"/>
    <property type="match status" value="1"/>
</dbReference>
<accession>A0A1H7T9A5</accession>
<dbReference type="InterPro" id="IPR052048">
    <property type="entry name" value="ST_Response_Regulator"/>
</dbReference>
<evidence type="ECO:0000256" key="2">
    <source>
        <dbReference type="PROSITE-ProRule" id="PRU00339"/>
    </source>
</evidence>
<keyword evidence="5" id="KW-1185">Reference proteome</keyword>
<dbReference type="STRING" id="641665.GCA_002104455_02288"/>
<dbReference type="AlphaFoldDB" id="A0A1H7T9A5"/>
<dbReference type="EMBL" id="FOBI01000023">
    <property type="protein sequence ID" value="SEL80954.1"/>
    <property type="molecule type" value="Genomic_DNA"/>
</dbReference>
<dbReference type="SMART" id="SM00028">
    <property type="entry name" value="TPR"/>
    <property type="match status" value="3"/>
</dbReference>
<dbReference type="PANTHER" id="PTHR43228">
    <property type="entry name" value="TWO-COMPONENT RESPONSE REGULATOR"/>
    <property type="match status" value="1"/>
</dbReference>
<evidence type="ECO:0000256" key="1">
    <source>
        <dbReference type="PROSITE-ProRule" id="PRU00169"/>
    </source>
</evidence>
<feature type="domain" description="Response regulatory" evidence="3">
    <location>
        <begin position="38"/>
        <end position="157"/>
    </location>
</feature>
<dbReference type="GO" id="GO:0000160">
    <property type="term" value="P:phosphorelay signal transduction system"/>
    <property type="evidence" value="ECO:0007669"/>
    <property type="project" value="InterPro"/>
</dbReference>
<dbReference type="Gene3D" id="3.40.50.2300">
    <property type="match status" value="1"/>
</dbReference>
<gene>
    <name evidence="4" type="ORF">SAMN05216262_12333</name>
</gene>
<evidence type="ECO:0000313" key="5">
    <source>
        <dbReference type="Proteomes" id="UP000199297"/>
    </source>
</evidence>
<dbReference type="InterPro" id="IPR019734">
    <property type="entry name" value="TPR_rpt"/>
</dbReference>
<sequence>MPPTPAASKTHGVERAVSKKQMMAEVEKNTLAQLDQLNVLVIDDNLLVHSVLKESLFSLGIREVRCVQNAYYGLRLCDEMHFHIVICAFNVKSDKDGFHLLEELKFKGHVKRTTVLIFLSTDTDESLVNSIIELQPDDFWTKPLAIKKVRTRFIATLKIKQVLFNINSAIDKKAYAKAIYYADRHLLNEKLAPYHANINRIKGESYLALREFEEAESFYRQLLQQHKYSWVYLGYAKALLKQGRIEEIRDLLATLTDKPETRFGAHDMMAQYYIEQEQYQQAYEEIKKAMALAPRNIERNKKSWDLARLTHDFKGQYFATRNIAEQAKNSIHDSPELLLNVIRSGIDLACATPDESANTVLQQTERYIAKFEYDCKDNNNFKEQLLVVKARLHNVRNEREKATKLVENHMSLKPSPAVEDNLDRVKVLHELGMREDAIKLLEAINNQIAGDSLNSQVVRRYIAQECLQREEIHFTAKELNAMALEHYQKNRLLPAFDAIAQALRLSPSSVNLLIRQLRIVIKITQSEQQQDEHLSAAKQVILALQKQNLSGKNLATFEELMHTWQQLASEQED</sequence>
<dbReference type="Proteomes" id="UP000199297">
    <property type="component" value="Unassembled WGS sequence"/>
</dbReference>
<dbReference type="InterPro" id="IPR001789">
    <property type="entry name" value="Sig_transdc_resp-reg_receiver"/>
</dbReference>
<feature type="repeat" description="TPR" evidence="2">
    <location>
        <begin position="263"/>
        <end position="296"/>
    </location>
</feature>
<dbReference type="SMART" id="SM00448">
    <property type="entry name" value="REC"/>
    <property type="match status" value="1"/>
</dbReference>
<dbReference type="PROSITE" id="PS50110">
    <property type="entry name" value="RESPONSE_REGULATORY"/>
    <property type="match status" value="1"/>
</dbReference>
<dbReference type="SUPFAM" id="SSF48452">
    <property type="entry name" value="TPR-like"/>
    <property type="match status" value="1"/>
</dbReference>
<dbReference type="InterPro" id="IPR011990">
    <property type="entry name" value="TPR-like_helical_dom_sf"/>
</dbReference>
<evidence type="ECO:0000259" key="3">
    <source>
        <dbReference type="PROSITE" id="PS50110"/>
    </source>
</evidence>
<keyword evidence="2" id="KW-0802">TPR repeat</keyword>
<organism evidence="4 5">
    <name type="scientific">Colwellia chukchiensis</name>
    <dbReference type="NCBI Taxonomy" id="641665"/>
    <lineage>
        <taxon>Bacteria</taxon>
        <taxon>Pseudomonadati</taxon>
        <taxon>Pseudomonadota</taxon>
        <taxon>Gammaproteobacteria</taxon>
        <taxon>Alteromonadales</taxon>
        <taxon>Colwelliaceae</taxon>
        <taxon>Colwellia</taxon>
    </lineage>
</organism>
<dbReference type="SUPFAM" id="SSF52172">
    <property type="entry name" value="CheY-like"/>
    <property type="match status" value="1"/>
</dbReference>
<name>A0A1H7T9A5_9GAMM</name>
<dbReference type="Gene3D" id="1.25.40.10">
    <property type="entry name" value="Tetratricopeptide repeat domain"/>
    <property type="match status" value="1"/>
</dbReference>
<proteinExistence type="predicted"/>
<dbReference type="PROSITE" id="PS50005">
    <property type="entry name" value="TPR"/>
    <property type="match status" value="1"/>
</dbReference>
<protein>
    <submittedName>
        <fullName evidence="4">CheY chemotaxis protein or a CheY-like REC (Receiver) domain</fullName>
    </submittedName>
</protein>
<reference evidence="5" key="1">
    <citation type="submission" date="2016-10" db="EMBL/GenBank/DDBJ databases">
        <authorList>
            <person name="Varghese N."/>
            <person name="Submissions S."/>
        </authorList>
    </citation>
    <scope>NUCLEOTIDE SEQUENCE [LARGE SCALE GENOMIC DNA]</scope>
    <source>
        <strain evidence="5">CGMCC 1.9127</strain>
    </source>
</reference>
<dbReference type="Pfam" id="PF00072">
    <property type="entry name" value="Response_reg"/>
    <property type="match status" value="1"/>
</dbReference>
<evidence type="ECO:0000313" key="4">
    <source>
        <dbReference type="EMBL" id="SEL80954.1"/>
    </source>
</evidence>